<keyword evidence="2" id="KW-0812">Transmembrane</keyword>
<feature type="transmembrane region" description="Helical" evidence="2">
    <location>
        <begin position="346"/>
        <end position="370"/>
    </location>
</feature>
<feature type="compositionally biased region" description="Acidic residues" evidence="1">
    <location>
        <begin position="183"/>
        <end position="200"/>
    </location>
</feature>
<feature type="transmembrane region" description="Helical" evidence="2">
    <location>
        <begin position="321"/>
        <end position="339"/>
    </location>
</feature>
<proteinExistence type="predicted"/>
<feature type="transmembrane region" description="Helical" evidence="2">
    <location>
        <begin position="251"/>
        <end position="273"/>
    </location>
</feature>
<feature type="region of interest" description="Disordered" evidence="1">
    <location>
        <begin position="183"/>
        <end position="205"/>
    </location>
</feature>
<protein>
    <submittedName>
        <fullName evidence="3">Uncharacterized protein</fullName>
    </submittedName>
</protein>
<organism evidence="3 4">
    <name type="scientific">Halobium salinum</name>
    <dbReference type="NCBI Taxonomy" id="1364940"/>
    <lineage>
        <taxon>Archaea</taxon>
        <taxon>Methanobacteriati</taxon>
        <taxon>Methanobacteriota</taxon>
        <taxon>Stenosarchaea group</taxon>
        <taxon>Halobacteria</taxon>
        <taxon>Halobacteriales</taxon>
        <taxon>Haloferacaceae</taxon>
        <taxon>Halobium</taxon>
    </lineage>
</organism>
<feature type="transmembrane region" description="Helical" evidence="2">
    <location>
        <begin position="293"/>
        <end position="315"/>
    </location>
</feature>
<keyword evidence="2" id="KW-0472">Membrane</keyword>
<reference evidence="3 4" key="1">
    <citation type="journal article" date="2019" name="Int. J. Syst. Evol. Microbiol.">
        <title>The Global Catalogue of Microorganisms (GCM) 10K type strain sequencing project: providing services to taxonomists for standard genome sequencing and annotation.</title>
        <authorList>
            <consortium name="The Broad Institute Genomics Platform"/>
            <consortium name="The Broad Institute Genome Sequencing Center for Infectious Disease"/>
            <person name="Wu L."/>
            <person name="Ma J."/>
        </authorList>
    </citation>
    <scope>NUCLEOTIDE SEQUENCE [LARGE SCALE GENOMIC DNA]</scope>
    <source>
        <strain evidence="3 4">CGMCC 1.12553</strain>
    </source>
</reference>
<evidence type="ECO:0000256" key="2">
    <source>
        <dbReference type="SAM" id="Phobius"/>
    </source>
</evidence>
<dbReference type="RefSeq" id="WP_267623691.1">
    <property type="nucleotide sequence ID" value="NZ_JAODIW010000008.1"/>
</dbReference>
<dbReference type="Proteomes" id="UP001595921">
    <property type="component" value="Unassembled WGS sequence"/>
</dbReference>
<keyword evidence="4" id="KW-1185">Reference proteome</keyword>
<dbReference type="AlphaFoldDB" id="A0ABD5PCE8"/>
<evidence type="ECO:0000256" key="1">
    <source>
        <dbReference type="SAM" id="MobiDB-lite"/>
    </source>
</evidence>
<dbReference type="EMBL" id="JBHSDS010000006">
    <property type="protein sequence ID" value="MFC4358550.1"/>
    <property type="molecule type" value="Genomic_DNA"/>
</dbReference>
<keyword evidence="2" id="KW-1133">Transmembrane helix</keyword>
<feature type="transmembrane region" description="Helical" evidence="2">
    <location>
        <begin position="432"/>
        <end position="455"/>
    </location>
</feature>
<evidence type="ECO:0000313" key="3">
    <source>
        <dbReference type="EMBL" id="MFC4358550.1"/>
    </source>
</evidence>
<name>A0ABD5PCE8_9EURY</name>
<gene>
    <name evidence="3" type="ORF">ACFO0N_11420</name>
</gene>
<feature type="transmembrane region" description="Helical" evidence="2">
    <location>
        <begin position="406"/>
        <end position="426"/>
    </location>
</feature>
<sequence>MRSPVRHTLLVALLGTLLVGSVTPSVAAPPPAPVCGACGEPFESAADHRGVDLTVERSVATVAVHEDGSATWTVENRVGVDAADRLRANATLLDSVATDAVRNEQSVDASVAADRPVVTLTWTHEEFARRTLGGALLTTEFHPGWAYANYDGLGADRLTVVAPESMHVDTTLDGGTIEDGEAAEDAGAAEDGEATEDGDSDREPDQRTVLTEYDDESAGFVVFAPDAALPSPVPTAIAVAHVAGPLVLRNALVFVGVPVAVFGAVTAAVALGLRRVGLSTGTDSSPVDRGGHLVAAAGGLLVVYSVATGSVPVVVGVDPPALGAGVGLVAFGGVLSSAAGRSRASYWSLLAGALVATGLGASVAAAAAYAGGSLTRWSLGSFPWLLPAFTLVPTGYALARGRIRLALATAAAGFAVPMVATAPLTTPVRGFSLLYVGVGVVAAVGFGLLGVPLLVAGASLAGGRPGASEPVSGAD</sequence>
<accession>A0ABD5PCE8</accession>
<comment type="caution">
    <text evidence="3">The sequence shown here is derived from an EMBL/GenBank/DDBJ whole genome shotgun (WGS) entry which is preliminary data.</text>
</comment>
<evidence type="ECO:0000313" key="4">
    <source>
        <dbReference type="Proteomes" id="UP001595921"/>
    </source>
</evidence>
<feature type="transmembrane region" description="Helical" evidence="2">
    <location>
        <begin position="382"/>
        <end position="399"/>
    </location>
</feature>